<keyword evidence="4" id="KW-1185">Reference proteome</keyword>
<accession>A0A1G7BMZ7</accession>
<evidence type="ECO:0000313" key="1">
    <source>
        <dbReference type="EMBL" id="MDX5993106.1"/>
    </source>
</evidence>
<evidence type="ECO:0000313" key="2">
    <source>
        <dbReference type="EMBL" id="SDE28327.1"/>
    </source>
</evidence>
<dbReference type="EMBL" id="FNAE01000002">
    <property type="protein sequence ID" value="SDE28327.1"/>
    <property type="molecule type" value="Genomic_DNA"/>
</dbReference>
<organism evidence="2 3">
    <name type="scientific">Ectopseudomonas alcaliphila</name>
    <dbReference type="NCBI Taxonomy" id="101564"/>
    <lineage>
        <taxon>Bacteria</taxon>
        <taxon>Pseudomonadati</taxon>
        <taxon>Pseudomonadota</taxon>
        <taxon>Gammaproteobacteria</taxon>
        <taxon>Pseudomonadales</taxon>
        <taxon>Pseudomonadaceae</taxon>
        <taxon>Ectopseudomonas</taxon>
    </lineage>
</organism>
<reference evidence="2 3" key="1">
    <citation type="submission" date="2016-10" db="EMBL/GenBank/DDBJ databases">
        <authorList>
            <person name="de Groot N.N."/>
        </authorList>
    </citation>
    <scope>NUCLEOTIDE SEQUENCE [LARGE SCALE GENOMIC DNA]</scope>
    <source>
        <strain evidence="2 3">JCM 10630</strain>
    </source>
</reference>
<name>A0A1G7BMZ7_9GAMM</name>
<dbReference type="RefSeq" id="WP_074677346.1">
    <property type="nucleotide sequence ID" value="NZ_CBCSET010000003.1"/>
</dbReference>
<evidence type="ECO:0000313" key="4">
    <source>
        <dbReference type="Proteomes" id="UP001278050"/>
    </source>
</evidence>
<evidence type="ECO:0000313" key="3">
    <source>
        <dbReference type="Proteomes" id="UP000182413"/>
    </source>
</evidence>
<dbReference type="Proteomes" id="UP000182413">
    <property type="component" value="Unassembled WGS sequence"/>
</dbReference>
<proteinExistence type="predicted"/>
<sequence>MEFSEFSDVIAQWCEASALPLDCWIDDANARLAEIGGGVRCSLEVLNPFEASDRQRLQAVLSQGGAGLACACDGAFAIDPDTHALVLVNWHRAPCSADQLLASLERLANQRAALLSLLHVSIREAATIAPQPTFNALHPGA</sequence>
<dbReference type="AlphaFoldDB" id="A0A1G7BMZ7"/>
<protein>
    <submittedName>
        <fullName evidence="1">Type III secretion protein</fullName>
    </submittedName>
</protein>
<gene>
    <name evidence="2" type="ORF">SAMN05216575_102286</name>
    <name evidence="1" type="ORF">SIM71_13635</name>
</gene>
<dbReference type="OrthoDB" id="6865327at2"/>
<dbReference type="SUPFAM" id="SSF69635">
    <property type="entry name" value="Type III secretory system chaperone-like"/>
    <property type="match status" value="1"/>
</dbReference>
<dbReference type="EMBL" id="JAWXXP010000001">
    <property type="protein sequence ID" value="MDX5993106.1"/>
    <property type="molecule type" value="Genomic_DNA"/>
</dbReference>
<dbReference type="Proteomes" id="UP001278050">
    <property type="component" value="Unassembled WGS sequence"/>
</dbReference>
<reference evidence="1 4" key="2">
    <citation type="submission" date="2023-11" db="EMBL/GenBank/DDBJ databases">
        <title>MicrobeMod: A computational toolkit for identifying prokaryotic methylation and restriction-modification with nanopore sequencing.</title>
        <authorList>
            <person name="Crits-Christoph A."/>
            <person name="Kang S.C."/>
            <person name="Lee H."/>
            <person name="Ostrov N."/>
        </authorList>
    </citation>
    <scope>NUCLEOTIDE SEQUENCE [LARGE SCALE GENOMIC DNA]</scope>
    <source>
        <strain evidence="1 4">ATCC BAA-571</strain>
    </source>
</reference>